<comment type="caution">
    <text evidence="3">The sequence shown here is derived from an EMBL/GenBank/DDBJ whole genome shotgun (WGS) entry which is preliminary data.</text>
</comment>
<dbReference type="OrthoDB" id="3587182at2759"/>
<reference evidence="3 4" key="1">
    <citation type="journal article" date="2021" name="Nat. Commun.">
        <title>Genetic determinants of endophytism in the Arabidopsis root mycobiome.</title>
        <authorList>
            <person name="Mesny F."/>
            <person name="Miyauchi S."/>
            <person name="Thiergart T."/>
            <person name="Pickel B."/>
            <person name="Atanasova L."/>
            <person name="Karlsson M."/>
            <person name="Huettel B."/>
            <person name="Barry K.W."/>
            <person name="Haridas S."/>
            <person name="Chen C."/>
            <person name="Bauer D."/>
            <person name="Andreopoulos W."/>
            <person name="Pangilinan J."/>
            <person name="LaButti K."/>
            <person name="Riley R."/>
            <person name="Lipzen A."/>
            <person name="Clum A."/>
            <person name="Drula E."/>
            <person name="Henrissat B."/>
            <person name="Kohler A."/>
            <person name="Grigoriev I.V."/>
            <person name="Martin F.M."/>
            <person name="Hacquard S."/>
        </authorList>
    </citation>
    <scope>NUCLEOTIDE SEQUENCE [LARGE SCALE GENOMIC DNA]</scope>
    <source>
        <strain evidence="3 4">MPI-CAGE-CH-0241</strain>
    </source>
</reference>
<dbReference type="InterPro" id="IPR056121">
    <property type="entry name" value="DUF7704"/>
</dbReference>
<evidence type="ECO:0000256" key="1">
    <source>
        <dbReference type="SAM" id="Phobius"/>
    </source>
</evidence>
<gene>
    <name evidence="3" type="ORF">B0T10DRAFT_481037</name>
</gene>
<accession>A0A9P8WAM9</accession>
<organism evidence="3 4">
    <name type="scientific">Thelonectria olida</name>
    <dbReference type="NCBI Taxonomy" id="1576542"/>
    <lineage>
        <taxon>Eukaryota</taxon>
        <taxon>Fungi</taxon>
        <taxon>Dikarya</taxon>
        <taxon>Ascomycota</taxon>
        <taxon>Pezizomycotina</taxon>
        <taxon>Sordariomycetes</taxon>
        <taxon>Hypocreomycetidae</taxon>
        <taxon>Hypocreales</taxon>
        <taxon>Nectriaceae</taxon>
        <taxon>Thelonectria</taxon>
    </lineage>
</organism>
<evidence type="ECO:0000259" key="2">
    <source>
        <dbReference type="Pfam" id="PF24803"/>
    </source>
</evidence>
<evidence type="ECO:0000313" key="4">
    <source>
        <dbReference type="Proteomes" id="UP000777438"/>
    </source>
</evidence>
<keyword evidence="1" id="KW-1133">Transmembrane helix</keyword>
<dbReference type="PANTHER" id="PTHR37019:SF1">
    <property type="entry name" value="EXPERA DOMAIN-CONTAINING PROTEIN"/>
    <property type="match status" value="1"/>
</dbReference>
<sequence length="102" mass="11322">MAPKSIHSFYRIWFTWVDPLTLAPTVYALIFTPEFMLESLVPVTILVYNPDQSFLFHQLAALYAFVGTMLAGVLRVSPDSKVWRTIISGSCSSTSSSSLACI</sequence>
<dbReference type="AlphaFoldDB" id="A0A9P8WAM9"/>
<keyword evidence="4" id="KW-1185">Reference proteome</keyword>
<feature type="transmembrane region" description="Helical" evidence="1">
    <location>
        <begin position="53"/>
        <end position="74"/>
    </location>
</feature>
<protein>
    <recommendedName>
        <fullName evidence="2">DUF7704 domain-containing protein</fullName>
    </recommendedName>
</protein>
<dbReference type="Proteomes" id="UP000777438">
    <property type="component" value="Unassembled WGS sequence"/>
</dbReference>
<proteinExistence type="predicted"/>
<keyword evidence="1" id="KW-0812">Transmembrane</keyword>
<feature type="transmembrane region" description="Helical" evidence="1">
    <location>
        <begin position="12"/>
        <end position="33"/>
    </location>
</feature>
<keyword evidence="1" id="KW-0472">Membrane</keyword>
<dbReference type="EMBL" id="JAGPYM010000005">
    <property type="protein sequence ID" value="KAH6894744.1"/>
    <property type="molecule type" value="Genomic_DNA"/>
</dbReference>
<evidence type="ECO:0000313" key="3">
    <source>
        <dbReference type="EMBL" id="KAH6894744.1"/>
    </source>
</evidence>
<dbReference type="Pfam" id="PF24803">
    <property type="entry name" value="DUF7704"/>
    <property type="match status" value="1"/>
</dbReference>
<name>A0A9P8WAM9_9HYPO</name>
<feature type="domain" description="DUF7704" evidence="2">
    <location>
        <begin position="5"/>
        <end position="86"/>
    </location>
</feature>
<dbReference type="PANTHER" id="PTHR37019">
    <property type="entry name" value="CHROMOSOME 1, WHOLE GENOME SHOTGUN SEQUENCE"/>
    <property type="match status" value="1"/>
</dbReference>